<keyword evidence="3" id="KW-1185">Reference proteome</keyword>
<dbReference type="Gene3D" id="3.30.420.10">
    <property type="entry name" value="Ribonuclease H-like superfamily/Ribonuclease H"/>
    <property type="match status" value="1"/>
</dbReference>
<sequence length="217" mass="22830">MSGSRLLKSLPVAMAFLLRGYATSKPPLPKVPCVASLSLLRSPSKLPSSFQLLRSPKQPLTPPPLPSQNSSTFQITPLTTQLLRQESPHELLIYTDASYRPLKESSSAGIYSAGIAPLSEHIALPPGLNSVQAETQALLHGIAIGLPIAHRTGRGVLTVCGDCIPALRIVGSLIDRGIFGGSGGVGAKVRVQVEWVKGHSGVKGNMAAHRLARKGAL</sequence>
<keyword evidence="1" id="KW-0732">Signal</keyword>
<accession>A0A3N4JHQ0</accession>
<protein>
    <submittedName>
        <fullName evidence="2">Uncharacterized protein</fullName>
    </submittedName>
</protein>
<dbReference type="AlphaFoldDB" id="A0A3N4JHQ0"/>
<dbReference type="GO" id="GO:0003676">
    <property type="term" value="F:nucleic acid binding"/>
    <property type="evidence" value="ECO:0007669"/>
    <property type="project" value="InterPro"/>
</dbReference>
<gene>
    <name evidence="2" type="ORF">L873DRAFT_1809258</name>
</gene>
<name>A0A3N4JHQ0_9PEZI</name>
<evidence type="ECO:0000256" key="1">
    <source>
        <dbReference type="SAM" id="SignalP"/>
    </source>
</evidence>
<evidence type="ECO:0000313" key="2">
    <source>
        <dbReference type="EMBL" id="RPA97799.1"/>
    </source>
</evidence>
<organism evidence="2 3">
    <name type="scientific">Choiromyces venosus 120613-1</name>
    <dbReference type="NCBI Taxonomy" id="1336337"/>
    <lineage>
        <taxon>Eukaryota</taxon>
        <taxon>Fungi</taxon>
        <taxon>Dikarya</taxon>
        <taxon>Ascomycota</taxon>
        <taxon>Pezizomycotina</taxon>
        <taxon>Pezizomycetes</taxon>
        <taxon>Pezizales</taxon>
        <taxon>Tuberaceae</taxon>
        <taxon>Choiromyces</taxon>
    </lineage>
</organism>
<evidence type="ECO:0000313" key="3">
    <source>
        <dbReference type="Proteomes" id="UP000276215"/>
    </source>
</evidence>
<dbReference type="EMBL" id="ML120401">
    <property type="protein sequence ID" value="RPA97799.1"/>
    <property type="molecule type" value="Genomic_DNA"/>
</dbReference>
<feature type="signal peptide" evidence="1">
    <location>
        <begin position="1"/>
        <end position="24"/>
    </location>
</feature>
<proteinExistence type="predicted"/>
<dbReference type="OrthoDB" id="5419617at2759"/>
<dbReference type="SUPFAM" id="SSF53098">
    <property type="entry name" value="Ribonuclease H-like"/>
    <property type="match status" value="1"/>
</dbReference>
<dbReference type="InterPro" id="IPR036397">
    <property type="entry name" value="RNaseH_sf"/>
</dbReference>
<feature type="chain" id="PRO_5017944501" evidence="1">
    <location>
        <begin position="25"/>
        <end position="217"/>
    </location>
</feature>
<reference evidence="2 3" key="1">
    <citation type="journal article" date="2018" name="Nat. Ecol. Evol.">
        <title>Pezizomycetes genomes reveal the molecular basis of ectomycorrhizal truffle lifestyle.</title>
        <authorList>
            <person name="Murat C."/>
            <person name="Payen T."/>
            <person name="Noel B."/>
            <person name="Kuo A."/>
            <person name="Morin E."/>
            <person name="Chen J."/>
            <person name="Kohler A."/>
            <person name="Krizsan K."/>
            <person name="Balestrini R."/>
            <person name="Da Silva C."/>
            <person name="Montanini B."/>
            <person name="Hainaut M."/>
            <person name="Levati E."/>
            <person name="Barry K.W."/>
            <person name="Belfiori B."/>
            <person name="Cichocki N."/>
            <person name="Clum A."/>
            <person name="Dockter R.B."/>
            <person name="Fauchery L."/>
            <person name="Guy J."/>
            <person name="Iotti M."/>
            <person name="Le Tacon F."/>
            <person name="Lindquist E.A."/>
            <person name="Lipzen A."/>
            <person name="Malagnac F."/>
            <person name="Mello A."/>
            <person name="Molinier V."/>
            <person name="Miyauchi S."/>
            <person name="Poulain J."/>
            <person name="Riccioni C."/>
            <person name="Rubini A."/>
            <person name="Sitrit Y."/>
            <person name="Splivallo R."/>
            <person name="Traeger S."/>
            <person name="Wang M."/>
            <person name="Zifcakova L."/>
            <person name="Wipf D."/>
            <person name="Zambonelli A."/>
            <person name="Paolocci F."/>
            <person name="Nowrousian M."/>
            <person name="Ottonello S."/>
            <person name="Baldrian P."/>
            <person name="Spatafora J.W."/>
            <person name="Henrissat B."/>
            <person name="Nagy L.G."/>
            <person name="Aury J.M."/>
            <person name="Wincker P."/>
            <person name="Grigoriev I.V."/>
            <person name="Bonfante P."/>
            <person name="Martin F.M."/>
        </authorList>
    </citation>
    <scope>NUCLEOTIDE SEQUENCE [LARGE SCALE GENOMIC DNA]</scope>
    <source>
        <strain evidence="2 3">120613-1</strain>
    </source>
</reference>
<dbReference type="Proteomes" id="UP000276215">
    <property type="component" value="Unassembled WGS sequence"/>
</dbReference>
<dbReference type="InterPro" id="IPR012337">
    <property type="entry name" value="RNaseH-like_sf"/>
</dbReference>